<proteinExistence type="predicted"/>
<accession>A0A2T2WRA1</accession>
<sequence>MRGDRWFPRVEQCFRIERTTTDLAGQPVRHEYAYGITSCLPEEAPPGDLLHFVQGHWGIENKVHWVRDVVFDVVPMVIGRGGVQAVYNLVPALLC</sequence>
<evidence type="ECO:0000313" key="1">
    <source>
        <dbReference type="EMBL" id="PSR24765.1"/>
    </source>
</evidence>
<dbReference type="AlphaFoldDB" id="A0A2T2WRA1"/>
<comment type="caution">
    <text evidence="1">The sequence shown here is derived from an EMBL/GenBank/DDBJ whole genome shotgun (WGS) entry which is preliminary data.</text>
</comment>
<organism evidence="1 2">
    <name type="scientific">Sulfobacillus benefaciens</name>
    <dbReference type="NCBI Taxonomy" id="453960"/>
    <lineage>
        <taxon>Bacteria</taxon>
        <taxon>Bacillati</taxon>
        <taxon>Bacillota</taxon>
        <taxon>Clostridia</taxon>
        <taxon>Eubacteriales</taxon>
        <taxon>Clostridiales Family XVII. Incertae Sedis</taxon>
        <taxon>Sulfobacillus</taxon>
    </lineage>
</organism>
<gene>
    <name evidence="1" type="ORF">C7B46_20910</name>
</gene>
<name>A0A2T2WRA1_9FIRM</name>
<protein>
    <recommendedName>
        <fullName evidence="3">Transposase IS4-like domain-containing protein</fullName>
    </recommendedName>
</protein>
<reference evidence="1 2" key="1">
    <citation type="journal article" date="2014" name="BMC Genomics">
        <title>Comparison of environmental and isolate Sulfobacillus genomes reveals diverse carbon, sulfur, nitrogen, and hydrogen metabolisms.</title>
        <authorList>
            <person name="Justice N.B."/>
            <person name="Norman A."/>
            <person name="Brown C.T."/>
            <person name="Singh A."/>
            <person name="Thomas B.C."/>
            <person name="Banfield J.F."/>
        </authorList>
    </citation>
    <scope>NUCLEOTIDE SEQUENCE [LARGE SCALE GENOMIC DNA]</scope>
    <source>
        <strain evidence="1">AMDSBA4</strain>
    </source>
</reference>
<dbReference type="EMBL" id="PXYW01000167">
    <property type="protein sequence ID" value="PSR24765.1"/>
    <property type="molecule type" value="Genomic_DNA"/>
</dbReference>
<evidence type="ECO:0008006" key="3">
    <source>
        <dbReference type="Google" id="ProtNLM"/>
    </source>
</evidence>
<dbReference type="Proteomes" id="UP000242972">
    <property type="component" value="Unassembled WGS sequence"/>
</dbReference>
<evidence type="ECO:0000313" key="2">
    <source>
        <dbReference type="Proteomes" id="UP000242972"/>
    </source>
</evidence>